<dbReference type="Gene3D" id="3.40.309.10">
    <property type="entry name" value="Aldehyde Dehydrogenase, Chain A, domain 2"/>
    <property type="match status" value="1"/>
</dbReference>
<gene>
    <name evidence="6" type="ORF">A6768_08275</name>
</gene>
<feature type="domain" description="Aldehyde dehydrogenase" evidence="5">
    <location>
        <begin position="17"/>
        <end position="460"/>
    </location>
</feature>
<dbReference type="InterPro" id="IPR016163">
    <property type="entry name" value="Ald_DH_C"/>
</dbReference>
<sequence>MTHRLLIDGDLVEGALSMDVIDPTTAQPFEKAPRASVTQAEAAIAAARRAQRAWAALGYEGRRPYLERFADAMEANADRIAETLTRERGGPIADCRFEVGRATDAIRHFATQKLEDRVIRESERELIVEQHYPQGVVVAIMPWNRPMTLLSFKLGPALITGNTVIAKPAPTTPLATLILGELAADIFPRGVFQTLVDANDLGSLLSGHPDVAHVSFTGSTPTGKKVLTSAAETLKRFTLELGGNDAAIVLDDVDVEWAADKIYAAAFINAGQVCYATKRVYAPRALADALTSALTRRAQAAVLGDGMDPATTMGPLQNKMQFEKVLGYITSAREEGGTFLTGGEATGNGYFISPAIVTGLPDDARLVREEQFGPVLPIQVYDDLIEAIASANDVEYGLGGTIWTSDVKRGIEVASRIETGTIWVNQHMALPLDVPFGGAKESGIGLQNGVEGMKDFTQLRILNAKLAA</sequence>
<protein>
    <submittedName>
        <fullName evidence="6">Aldehyde dehydrogenase</fullName>
    </submittedName>
</protein>
<dbReference type="InterPro" id="IPR029510">
    <property type="entry name" value="Ald_DH_CS_GLU"/>
</dbReference>
<dbReference type="RefSeq" id="WP_097383254.1">
    <property type="nucleotide sequence ID" value="NZ_CP023741.1"/>
</dbReference>
<dbReference type="FunFam" id="3.40.309.10:FF:000009">
    <property type="entry name" value="Aldehyde dehydrogenase A"/>
    <property type="match status" value="1"/>
</dbReference>
<dbReference type="PANTHER" id="PTHR11699">
    <property type="entry name" value="ALDEHYDE DEHYDROGENASE-RELATED"/>
    <property type="match status" value="1"/>
</dbReference>
<keyword evidence="2 4" id="KW-0560">Oxidoreductase</keyword>
<evidence type="ECO:0000313" key="6">
    <source>
        <dbReference type="EMBL" id="ATI80002.1"/>
    </source>
</evidence>
<dbReference type="PROSITE" id="PS00687">
    <property type="entry name" value="ALDEHYDE_DEHYDR_GLU"/>
    <property type="match status" value="1"/>
</dbReference>
<evidence type="ECO:0000256" key="4">
    <source>
        <dbReference type="RuleBase" id="RU003345"/>
    </source>
</evidence>
<comment type="similarity">
    <text evidence="1 4">Belongs to the aldehyde dehydrogenase family.</text>
</comment>
<evidence type="ECO:0000256" key="3">
    <source>
        <dbReference type="PROSITE-ProRule" id="PRU10007"/>
    </source>
</evidence>
<dbReference type="GO" id="GO:0016620">
    <property type="term" value="F:oxidoreductase activity, acting on the aldehyde or oxo group of donors, NAD or NADP as acceptor"/>
    <property type="evidence" value="ECO:0007669"/>
    <property type="project" value="InterPro"/>
</dbReference>
<dbReference type="Pfam" id="PF00171">
    <property type="entry name" value="Aldedh"/>
    <property type="match status" value="1"/>
</dbReference>
<dbReference type="SUPFAM" id="SSF53720">
    <property type="entry name" value="ALDH-like"/>
    <property type="match status" value="1"/>
</dbReference>
<dbReference type="CDD" id="cd07106">
    <property type="entry name" value="ALDH_AldA-AAD23400"/>
    <property type="match status" value="1"/>
</dbReference>
<feature type="active site" evidence="3">
    <location>
        <position position="240"/>
    </location>
</feature>
<proteinExistence type="inferred from homology"/>
<evidence type="ECO:0000259" key="5">
    <source>
        <dbReference type="Pfam" id="PF00171"/>
    </source>
</evidence>
<dbReference type="InterPro" id="IPR015590">
    <property type="entry name" value="Aldehyde_DH_dom"/>
</dbReference>
<dbReference type="InterPro" id="IPR044086">
    <property type="entry name" value="LUC3-like"/>
</dbReference>
<organism evidence="6 7">
    <name type="scientific">Sphingobium yanoikuyae</name>
    <name type="common">Sphingomonas yanoikuyae</name>
    <dbReference type="NCBI Taxonomy" id="13690"/>
    <lineage>
        <taxon>Bacteria</taxon>
        <taxon>Pseudomonadati</taxon>
        <taxon>Pseudomonadota</taxon>
        <taxon>Alphaproteobacteria</taxon>
        <taxon>Sphingomonadales</taxon>
        <taxon>Sphingomonadaceae</taxon>
        <taxon>Sphingobium</taxon>
    </lineage>
</organism>
<dbReference type="EMBL" id="CP023741">
    <property type="protein sequence ID" value="ATI80002.1"/>
    <property type="molecule type" value="Genomic_DNA"/>
</dbReference>
<dbReference type="Proteomes" id="UP000219422">
    <property type="component" value="Chromosome"/>
</dbReference>
<reference evidence="6 7" key="1">
    <citation type="submission" date="2017-10" db="EMBL/GenBank/DDBJ databases">
        <title>Sphingobium yanoikuyae S72.</title>
        <authorList>
            <person name="Sanchez E."/>
            <person name="Bustos P."/>
            <person name="Mendoza P."/>
            <person name="Guo X."/>
            <person name="Mendoza A."/>
        </authorList>
    </citation>
    <scope>NUCLEOTIDE SEQUENCE [LARGE SCALE GENOMIC DNA]</scope>
    <source>
        <strain evidence="6 7">S72</strain>
    </source>
</reference>
<dbReference type="InterPro" id="IPR016161">
    <property type="entry name" value="Ald_DH/histidinol_DH"/>
</dbReference>
<name>A0A291MY34_SPHYA</name>
<accession>A0A291MY34</accession>
<evidence type="ECO:0000256" key="1">
    <source>
        <dbReference type="ARBA" id="ARBA00009986"/>
    </source>
</evidence>
<dbReference type="GeneID" id="57776829"/>
<dbReference type="Gene3D" id="3.40.605.10">
    <property type="entry name" value="Aldehyde Dehydrogenase, Chain A, domain 1"/>
    <property type="match status" value="1"/>
</dbReference>
<dbReference type="KEGG" id="sya:A6768_08275"/>
<dbReference type="InterPro" id="IPR016162">
    <property type="entry name" value="Ald_DH_N"/>
</dbReference>
<evidence type="ECO:0000313" key="7">
    <source>
        <dbReference type="Proteomes" id="UP000219422"/>
    </source>
</evidence>
<dbReference type="AlphaFoldDB" id="A0A291MY34"/>
<evidence type="ECO:0000256" key="2">
    <source>
        <dbReference type="ARBA" id="ARBA00023002"/>
    </source>
</evidence>
<dbReference type="FunFam" id="3.40.605.10:FF:000007">
    <property type="entry name" value="NAD/NADP-dependent betaine aldehyde dehydrogenase"/>
    <property type="match status" value="1"/>
</dbReference>